<evidence type="ECO:0000313" key="1">
    <source>
        <dbReference type="EMBL" id="CAM76247.1"/>
    </source>
</evidence>
<sequence>MTFDKAVRFLRASDTDHCAPAQYYRPHLHNRISIDLYIKVVNYAYKGAARLKPAKAEECKAHMATREDPCSNPSPGGP</sequence>
<gene>
    <name evidence="1" type="ORF">MGR_2192</name>
</gene>
<organism evidence="1">
    <name type="scientific">Magnetospirillum gryphiswaldense</name>
    <dbReference type="NCBI Taxonomy" id="55518"/>
    <lineage>
        <taxon>Bacteria</taxon>
        <taxon>Pseudomonadati</taxon>
        <taxon>Pseudomonadota</taxon>
        <taxon>Alphaproteobacteria</taxon>
        <taxon>Rhodospirillales</taxon>
        <taxon>Rhodospirillaceae</taxon>
        <taxon>Magnetospirillum</taxon>
    </lineage>
</organism>
<dbReference type="EMBL" id="CU459003">
    <property type="protein sequence ID" value="CAM76247.1"/>
    <property type="molecule type" value="Genomic_DNA"/>
</dbReference>
<dbReference type="AlphaFoldDB" id="A4U040"/>
<protein>
    <submittedName>
        <fullName evidence="1">Uncharacterized protein</fullName>
    </submittedName>
</protein>
<reference evidence="1" key="1">
    <citation type="journal article" date="2007" name="J. Bacteriol.">
        <title>Comparative genome analysis of four magnetotactic bacteria reveals a complex set of group-specific genes implicated in magnetosome biomineralization and function.</title>
        <authorList>
            <person name="Richter M."/>
            <person name="Kube M."/>
            <person name="Bazylinski D.A."/>
            <person name="Lombardot T."/>
            <person name="Gloeckner F.O."/>
            <person name="Reinhardt R."/>
            <person name="Schueler D."/>
        </authorList>
    </citation>
    <scope>NUCLEOTIDE SEQUENCE</scope>
    <source>
        <strain evidence="1">MSR-1</strain>
    </source>
</reference>
<name>A4U040_9PROT</name>
<accession>A4U040</accession>
<proteinExistence type="predicted"/>